<sequence>MCHQITYTLPCEHVRTDIVYCADAPESGSRHSHSAGGSGGGGGASSSSKSKRDSGKKSSHRGSATSSREKGKSQHHHHHGSSRSSSAANKRKPCRNLTTQAIAYPLPPSFEGDPSTAALSPLLPKCPLPRCPFEALNRCWNCCWCGKGWNEQGRCSCIMIIEGTQVRCEHICCETCTPAGPM</sequence>
<dbReference type="RefSeq" id="XP_040771308.1">
    <property type="nucleotide sequence ID" value="XM_040918023.1"/>
</dbReference>
<organism evidence="2 3">
    <name type="scientific">Cryphonectria parasitica (strain ATCC 38755 / EP155)</name>
    <dbReference type="NCBI Taxonomy" id="660469"/>
    <lineage>
        <taxon>Eukaryota</taxon>
        <taxon>Fungi</taxon>
        <taxon>Dikarya</taxon>
        <taxon>Ascomycota</taxon>
        <taxon>Pezizomycotina</taxon>
        <taxon>Sordariomycetes</taxon>
        <taxon>Sordariomycetidae</taxon>
        <taxon>Diaporthales</taxon>
        <taxon>Cryphonectriaceae</taxon>
        <taxon>Cryphonectria-Endothia species complex</taxon>
        <taxon>Cryphonectria</taxon>
    </lineage>
</organism>
<comment type="caution">
    <text evidence="2">The sequence shown here is derived from an EMBL/GenBank/DDBJ whole genome shotgun (WGS) entry which is preliminary data.</text>
</comment>
<dbReference type="Proteomes" id="UP000803844">
    <property type="component" value="Unassembled WGS sequence"/>
</dbReference>
<keyword evidence="3" id="KW-1185">Reference proteome</keyword>
<dbReference type="GeneID" id="63835152"/>
<protein>
    <submittedName>
        <fullName evidence="2">Uncharacterized protein</fullName>
    </submittedName>
</protein>
<dbReference type="AlphaFoldDB" id="A0A9P4XRX8"/>
<gene>
    <name evidence="2" type="ORF">M406DRAFT_269736</name>
</gene>
<dbReference type="OrthoDB" id="5149687at2759"/>
<proteinExistence type="predicted"/>
<reference evidence="2" key="1">
    <citation type="journal article" date="2020" name="Phytopathology">
        <title>Genome sequence of the chestnut blight fungus Cryphonectria parasitica EP155: A fundamental resource for an archetypical invasive plant pathogen.</title>
        <authorList>
            <person name="Crouch J.A."/>
            <person name="Dawe A."/>
            <person name="Aerts A."/>
            <person name="Barry K."/>
            <person name="Churchill A.C.L."/>
            <person name="Grimwood J."/>
            <person name="Hillman B."/>
            <person name="Milgroom M.G."/>
            <person name="Pangilinan J."/>
            <person name="Smith M."/>
            <person name="Salamov A."/>
            <person name="Schmutz J."/>
            <person name="Yadav J."/>
            <person name="Grigoriev I.V."/>
            <person name="Nuss D."/>
        </authorList>
    </citation>
    <scope>NUCLEOTIDE SEQUENCE</scope>
    <source>
        <strain evidence="2">EP155</strain>
    </source>
</reference>
<feature type="region of interest" description="Disordered" evidence="1">
    <location>
        <begin position="25"/>
        <end position="91"/>
    </location>
</feature>
<dbReference type="EMBL" id="MU032353">
    <property type="protein sequence ID" value="KAF3760329.1"/>
    <property type="molecule type" value="Genomic_DNA"/>
</dbReference>
<accession>A0A9P4XRX8</accession>
<evidence type="ECO:0000313" key="2">
    <source>
        <dbReference type="EMBL" id="KAF3760329.1"/>
    </source>
</evidence>
<name>A0A9P4XRX8_CRYP1</name>
<evidence type="ECO:0000256" key="1">
    <source>
        <dbReference type="SAM" id="MobiDB-lite"/>
    </source>
</evidence>
<evidence type="ECO:0000313" key="3">
    <source>
        <dbReference type="Proteomes" id="UP000803844"/>
    </source>
</evidence>